<feature type="domain" description="RNA polymerase sigma factor 70 region 4 type 2" evidence="6">
    <location>
        <begin position="121"/>
        <end position="169"/>
    </location>
</feature>
<dbReference type="RefSeq" id="WP_108962782.1">
    <property type="nucleotide sequence ID" value="NZ_QEFB01000006.1"/>
</dbReference>
<keyword evidence="4" id="KW-0804">Transcription</keyword>
<dbReference type="InterPro" id="IPR007627">
    <property type="entry name" value="RNA_pol_sigma70_r2"/>
</dbReference>
<keyword evidence="8" id="KW-1185">Reference proteome</keyword>
<evidence type="ECO:0000256" key="2">
    <source>
        <dbReference type="ARBA" id="ARBA00023015"/>
    </source>
</evidence>
<accession>A0A2U1TE65</accession>
<dbReference type="InterPro" id="IPR013324">
    <property type="entry name" value="RNA_pol_sigma_r3/r4-like"/>
</dbReference>
<dbReference type="InterPro" id="IPR013249">
    <property type="entry name" value="RNA_pol_sigma70_r4_t2"/>
</dbReference>
<dbReference type="InterPro" id="IPR014284">
    <property type="entry name" value="RNA_pol_sigma-70_dom"/>
</dbReference>
<dbReference type="InterPro" id="IPR013325">
    <property type="entry name" value="RNA_pol_sigma_r2"/>
</dbReference>
<evidence type="ECO:0000313" key="7">
    <source>
        <dbReference type="EMBL" id="PWC07174.1"/>
    </source>
</evidence>
<keyword evidence="3" id="KW-0731">Sigma factor</keyword>
<dbReference type="Proteomes" id="UP000244962">
    <property type="component" value="Unassembled WGS sequence"/>
</dbReference>
<dbReference type="EMBL" id="QEFB01000006">
    <property type="protein sequence ID" value="PWC07174.1"/>
    <property type="molecule type" value="Genomic_DNA"/>
</dbReference>
<evidence type="ECO:0000313" key="8">
    <source>
        <dbReference type="Proteomes" id="UP000244962"/>
    </source>
</evidence>
<organism evidence="7 8">
    <name type="scientific">Mycetocola zhujimingii</name>
    <dbReference type="NCBI Taxonomy" id="2079792"/>
    <lineage>
        <taxon>Bacteria</taxon>
        <taxon>Bacillati</taxon>
        <taxon>Actinomycetota</taxon>
        <taxon>Actinomycetes</taxon>
        <taxon>Micrococcales</taxon>
        <taxon>Microbacteriaceae</taxon>
        <taxon>Mycetocola</taxon>
    </lineage>
</organism>
<name>A0A2U1TE65_9MICO</name>
<dbReference type="GO" id="GO:0016987">
    <property type="term" value="F:sigma factor activity"/>
    <property type="evidence" value="ECO:0007669"/>
    <property type="project" value="UniProtKB-KW"/>
</dbReference>
<comment type="similarity">
    <text evidence="1">Belongs to the sigma-70 factor family. ECF subfamily.</text>
</comment>
<evidence type="ECO:0000256" key="1">
    <source>
        <dbReference type="ARBA" id="ARBA00010641"/>
    </source>
</evidence>
<evidence type="ECO:0000256" key="4">
    <source>
        <dbReference type="ARBA" id="ARBA00023163"/>
    </source>
</evidence>
<dbReference type="GO" id="GO:0003677">
    <property type="term" value="F:DNA binding"/>
    <property type="evidence" value="ECO:0007669"/>
    <property type="project" value="InterPro"/>
</dbReference>
<feature type="domain" description="RNA polymerase sigma-70 region 2" evidence="5">
    <location>
        <begin position="26"/>
        <end position="93"/>
    </location>
</feature>
<dbReference type="InterPro" id="IPR039425">
    <property type="entry name" value="RNA_pol_sigma-70-like"/>
</dbReference>
<proteinExistence type="inferred from homology"/>
<dbReference type="SUPFAM" id="SSF88946">
    <property type="entry name" value="Sigma2 domain of RNA polymerase sigma factors"/>
    <property type="match status" value="1"/>
</dbReference>
<protein>
    <recommendedName>
        <fullName evidence="9">Sigma-70 family RNA polymerase sigma factor</fullName>
    </recommendedName>
</protein>
<dbReference type="Pfam" id="PF08281">
    <property type="entry name" value="Sigma70_r4_2"/>
    <property type="match status" value="1"/>
</dbReference>
<dbReference type="Pfam" id="PF04542">
    <property type="entry name" value="Sigma70_r2"/>
    <property type="match status" value="1"/>
</dbReference>
<dbReference type="SUPFAM" id="SSF88659">
    <property type="entry name" value="Sigma3 and sigma4 domains of RNA polymerase sigma factors"/>
    <property type="match status" value="1"/>
</dbReference>
<evidence type="ECO:0000256" key="3">
    <source>
        <dbReference type="ARBA" id="ARBA00023082"/>
    </source>
</evidence>
<keyword evidence="2" id="KW-0805">Transcription regulation</keyword>
<dbReference type="PANTHER" id="PTHR43133:SF25">
    <property type="entry name" value="RNA POLYMERASE SIGMA FACTOR RFAY-RELATED"/>
    <property type="match status" value="1"/>
</dbReference>
<dbReference type="GO" id="GO:0006352">
    <property type="term" value="P:DNA-templated transcription initiation"/>
    <property type="evidence" value="ECO:0007669"/>
    <property type="project" value="InterPro"/>
</dbReference>
<comment type="caution">
    <text evidence="7">The sequence shown here is derived from an EMBL/GenBank/DDBJ whole genome shotgun (WGS) entry which is preliminary data.</text>
</comment>
<sequence>MSADADDAEDWERSVAGDGEAFGRIFDRHRDRIARHSRRLVPNAHEVDDVVAVTFLEAWRRRQQVRLVDQSVLPWLLVTATNTAQNLRRSARRHRAFLERLPEPPDASDSTESIEGGVAMDALRNLGLSDRQVVVLCVLEGFSTNEAATALGVPPGTIKSRLSRAKRRLAHQVRPLAQLTTTPEEA</sequence>
<evidence type="ECO:0008006" key="9">
    <source>
        <dbReference type="Google" id="ProtNLM"/>
    </source>
</evidence>
<dbReference type="InterPro" id="IPR036388">
    <property type="entry name" value="WH-like_DNA-bd_sf"/>
</dbReference>
<dbReference type="Gene3D" id="1.10.10.10">
    <property type="entry name" value="Winged helix-like DNA-binding domain superfamily/Winged helix DNA-binding domain"/>
    <property type="match status" value="1"/>
</dbReference>
<gene>
    <name evidence="7" type="ORF">DF223_07795</name>
</gene>
<dbReference type="Gene3D" id="1.10.1740.10">
    <property type="match status" value="1"/>
</dbReference>
<dbReference type="AlphaFoldDB" id="A0A2U1TE65"/>
<reference evidence="8" key="1">
    <citation type="submission" date="2018-04" db="EMBL/GenBank/DDBJ databases">
        <authorList>
            <person name="Liu S."/>
            <person name="Wang Z."/>
            <person name="Li J."/>
        </authorList>
    </citation>
    <scope>NUCLEOTIDE SEQUENCE [LARGE SCALE GENOMIC DNA]</scope>
    <source>
        <strain evidence="8">622</strain>
    </source>
</reference>
<evidence type="ECO:0000259" key="6">
    <source>
        <dbReference type="Pfam" id="PF08281"/>
    </source>
</evidence>
<dbReference type="CDD" id="cd06171">
    <property type="entry name" value="Sigma70_r4"/>
    <property type="match status" value="1"/>
</dbReference>
<evidence type="ECO:0000259" key="5">
    <source>
        <dbReference type="Pfam" id="PF04542"/>
    </source>
</evidence>
<dbReference type="NCBIfam" id="TIGR02937">
    <property type="entry name" value="sigma70-ECF"/>
    <property type="match status" value="1"/>
</dbReference>
<dbReference type="PANTHER" id="PTHR43133">
    <property type="entry name" value="RNA POLYMERASE ECF-TYPE SIGMA FACTO"/>
    <property type="match status" value="1"/>
</dbReference>